<reference evidence="1" key="1">
    <citation type="submission" date="2013-12" db="EMBL/GenBank/DDBJ databases">
        <title>The Genome Sequence of Aphanomyces astaci APO3.</title>
        <authorList>
            <consortium name="The Broad Institute Genomics Platform"/>
            <person name="Russ C."/>
            <person name="Tyler B."/>
            <person name="van West P."/>
            <person name="Dieguez-Uribeondo J."/>
            <person name="Young S.K."/>
            <person name="Zeng Q."/>
            <person name="Gargeya S."/>
            <person name="Fitzgerald M."/>
            <person name="Abouelleil A."/>
            <person name="Alvarado L."/>
            <person name="Chapman S.B."/>
            <person name="Gainer-Dewar J."/>
            <person name="Goldberg J."/>
            <person name="Griggs A."/>
            <person name="Gujja S."/>
            <person name="Hansen M."/>
            <person name="Howarth C."/>
            <person name="Imamovic A."/>
            <person name="Ireland A."/>
            <person name="Larimer J."/>
            <person name="McCowan C."/>
            <person name="Murphy C."/>
            <person name="Pearson M."/>
            <person name="Poon T.W."/>
            <person name="Priest M."/>
            <person name="Roberts A."/>
            <person name="Saif S."/>
            <person name="Shea T."/>
            <person name="Sykes S."/>
            <person name="Wortman J."/>
            <person name="Nusbaum C."/>
            <person name="Birren B."/>
        </authorList>
    </citation>
    <scope>NUCLEOTIDE SEQUENCE [LARGE SCALE GENOMIC DNA]</scope>
    <source>
        <strain evidence="1">APO3</strain>
    </source>
</reference>
<dbReference type="RefSeq" id="XP_009844075.1">
    <property type="nucleotide sequence ID" value="XM_009845773.1"/>
</dbReference>
<dbReference type="OrthoDB" id="78198at2759"/>
<gene>
    <name evidence="1" type="ORF">H257_17109</name>
</gene>
<evidence type="ECO:0000313" key="1">
    <source>
        <dbReference type="EMBL" id="ETV66441.1"/>
    </source>
</evidence>
<dbReference type="GeneID" id="20819105"/>
<dbReference type="AlphaFoldDB" id="W4FHY4"/>
<dbReference type="EMBL" id="KI913211">
    <property type="protein sequence ID" value="ETV66441.1"/>
    <property type="molecule type" value="Genomic_DNA"/>
</dbReference>
<dbReference type="VEuPathDB" id="FungiDB:H257_17109"/>
<sequence length="74" mass="8287">MHYEFGHAKGRGGRLPKCIQKHEALSLLLQFYCALFEGKTLCELFRMAPATLARTLTKASARLRPTLTGLRAPQ</sequence>
<proteinExistence type="predicted"/>
<protein>
    <submittedName>
        <fullName evidence="1">Uncharacterized protein</fullName>
    </submittedName>
</protein>
<name>W4FHY4_APHAT</name>
<accession>W4FHY4</accession>
<organism evidence="1">
    <name type="scientific">Aphanomyces astaci</name>
    <name type="common">Crayfish plague agent</name>
    <dbReference type="NCBI Taxonomy" id="112090"/>
    <lineage>
        <taxon>Eukaryota</taxon>
        <taxon>Sar</taxon>
        <taxon>Stramenopiles</taxon>
        <taxon>Oomycota</taxon>
        <taxon>Saprolegniomycetes</taxon>
        <taxon>Saprolegniales</taxon>
        <taxon>Verrucalvaceae</taxon>
        <taxon>Aphanomyces</taxon>
    </lineage>
</organism>